<evidence type="ECO:0000259" key="2">
    <source>
        <dbReference type="Pfam" id="PF13449"/>
    </source>
</evidence>
<dbReference type="EMBL" id="SNYR01000001">
    <property type="protein sequence ID" value="TDQ66778.1"/>
    <property type="molecule type" value="Genomic_DNA"/>
</dbReference>
<dbReference type="PANTHER" id="PTHR46928">
    <property type="entry name" value="MESENCHYME-SPECIFIC CELL SURFACE GLYCOPROTEIN"/>
    <property type="match status" value="1"/>
</dbReference>
<dbReference type="OrthoDB" id="9803927at2"/>
<comment type="caution">
    <text evidence="3">The sequence shown here is derived from an EMBL/GenBank/DDBJ whole genome shotgun (WGS) entry which is preliminary data.</text>
</comment>
<feature type="signal peptide" evidence="1">
    <location>
        <begin position="1"/>
        <end position="24"/>
    </location>
</feature>
<dbReference type="AlphaFoldDB" id="A0A4V3DBJ0"/>
<accession>A0A4V3DBJ0</accession>
<sequence>MSLFKTISLAALSSVSFGPMAAMASPYFDRVNSFPVAQNAPEAEETSSEIIAASEDGSWLVYSDSPAGGIGFIGLAEDGSTEAKGFLALDGEPTSVTVIGEHVFAGVNTSESYTAPSGHVAVINAMSQEIVATCDLGGQPDSIAASKDGSMLAVAIENERDEDLNDGVLPQEPAGFVSLFKVADGVLDCDSQIKVDLTGLAEVGGSDPEPEFVDFNMAGELVVTMQENNHLVVLDGATGEVKNHFSAGAVDLANVDTEEERAFTFDGSLDAVVREPDTVKWLDNDRFVTANEGDYEGGSRGFTIWNKDGSIVWDSGMSVDHLVARLGHYPEKRSGNKGSEPEGLEVAKFGDDTLIFVLLERASLVLVYKDTGAEPEFIQALPSGIGPEGAVAIPSKNLLATANEVDLREDGGAGSHVMIYARNAETPAYPQIISEMDGDRPIGWTALSGLVADAEVAGKLYAVNDSFLRSQPSIYEIDATQSPAKIVRRIGVTRDGAPAQKLDLEGITLDGDGGFWLASEGRTDRLTPHALYHVNSEGEIKEEIAFPAELLAVEKRFGAEGITAVGEGDEMVLWIAIQREWADDAKGEVKLVSYTPATGEWGAVRYPLDQGEKGWVGLSEITAHGDMIYVVERDNQLADNAKIKKLYAISMDQMQAAPLGGELPLVEKTEVHDFLPEMKALNGFVLDKIESFAIDASGEGFAMTDNDGVDDHSGETLFFSIGKM</sequence>
<name>A0A4V3DBJ0_9HYPH</name>
<dbReference type="SUPFAM" id="SSF50969">
    <property type="entry name" value="YVTN repeat-like/Quinoprotein amine dehydrogenase"/>
    <property type="match status" value="1"/>
</dbReference>
<dbReference type="Pfam" id="PF13449">
    <property type="entry name" value="Phytase-like"/>
    <property type="match status" value="1"/>
</dbReference>
<dbReference type="Gene3D" id="2.130.10.10">
    <property type="entry name" value="YVTN repeat-like/Quinoprotein amine dehydrogenase"/>
    <property type="match status" value="1"/>
</dbReference>
<dbReference type="InterPro" id="IPR011044">
    <property type="entry name" value="Quino_amine_DH_bsu"/>
</dbReference>
<organism evidence="3 4">
    <name type="scientific">Maritalea mobilis</name>
    <dbReference type="NCBI Taxonomy" id="483324"/>
    <lineage>
        <taxon>Bacteria</taxon>
        <taxon>Pseudomonadati</taxon>
        <taxon>Pseudomonadota</taxon>
        <taxon>Alphaproteobacteria</taxon>
        <taxon>Hyphomicrobiales</taxon>
        <taxon>Devosiaceae</taxon>
        <taxon>Maritalea</taxon>
    </lineage>
</organism>
<evidence type="ECO:0000313" key="3">
    <source>
        <dbReference type="EMBL" id="TDQ66778.1"/>
    </source>
</evidence>
<reference evidence="3 4" key="1">
    <citation type="submission" date="2019-03" db="EMBL/GenBank/DDBJ databases">
        <title>Genomic Encyclopedia of Type Strains, Phase III (KMG-III): the genomes of soil and plant-associated and newly described type strains.</title>
        <authorList>
            <person name="Whitman W."/>
        </authorList>
    </citation>
    <scope>NUCLEOTIDE SEQUENCE [LARGE SCALE GENOMIC DNA]</scope>
    <source>
        <strain evidence="3 4">CGMCC 1.7002</strain>
    </source>
</reference>
<dbReference type="Proteomes" id="UP000295391">
    <property type="component" value="Unassembled WGS sequence"/>
</dbReference>
<gene>
    <name evidence="3" type="ORF">ATL17_0782</name>
</gene>
<protein>
    <submittedName>
        <fullName evidence="3">Phytase-like protein with esterase activity</fullName>
    </submittedName>
</protein>
<keyword evidence="4" id="KW-1185">Reference proteome</keyword>
<evidence type="ECO:0000256" key="1">
    <source>
        <dbReference type="SAM" id="SignalP"/>
    </source>
</evidence>
<evidence type="ECO:0000313" key="4">
    <source>
        <dbReference type="Proteomes" id="UP000295391"/>
    </source>
</evidence>
<dbReference type="InterPro" id="IPR027372">
    <property type="entry name" value="Phytase-like_dom"/>
</dbReference>
<dbReference type="PANTHER" id="PTHR46928:SF1">
    <property type="entry name" value="MESENCHYME-SPECIFIC CELL SURFACE GLYCOPROTEIN"/>
    <property type="match status" value="1"/>
</dbReference>
<feature type="chain" id="PRO_5020812456" evidence="1">
    <location>
        <begin position="25"/>
        <end position="724"/>
    </location>
</feature>
<feature type="domain" description="Phytase-like" evidence="2">
    <location>
        <begin position="443"/>
        <end position="707"/>
    </location>
</feature>
<dbReference type="InterPro" id="IPR015943">
    <property type="entry name" value="WD40/YVTN_repeat-like_dom_sf"/>
</dbReference>
<dbReference type="InterPro" id="IPR052956">
    <property type="entry name" value="Mesenchyme-surface_protein"/>
</dbReference>
<keyword evidence="1" id="KW-0732">Signal</keyword>
<dbReference type="RefSeq" id="WP_133571453.1">
    <property type="nucleotide sequence ID" value="NZ_SNYR01000001.1"/>
</dbReference>
<dbReference type="SUPFAM" id="SSF69304">
    <property type="entry name" value="Tricorn protease N-terminal domain"/>
    <property type="match status" value="1"/>
</dbReference>
<proteinExistence type="predicted"/>